<name>A0AAQ3U8U0_PASNO</name>
<gene>
    <name evidence="1" type="ORF">U9M48_033659</name>
</gene>
<dbReference type="Proteomes" id="UP001341281">
    <property type="component" value="Chromosome 07"/>
</dbReference>
<organism evidence="1 2">
    <name type="scientific">Paspalum notatum var. saurae</name>
    <dbReference type="NCBI Taxonomy" id="547442"/>
    <lineage>
        <taxon>Eukaryota</taxon>
        <taxon>Viridiplantae</taxon>
        <taxon>Streptophyta</taxon>
        <taxon>Embryophyta</taxon>
        <taxon>Tracheophyta</taxon>
        <taxon>Spermatophyta</taxon>
        <taxon>Magnoliopsida</taxon>
        <taxon>Liliopsida</taxon>
        <taxon>Poales</taxon>
        <taxon>Poaceae</taxon>
        <taxon>PACMAD clade</taxon>
        <taxon>Panicoideae</taxon>
        <taxon>Andropogonodae</taxon>
        <taxon>Paspaleae</taxon>
        <taxon>Paspalinae</taxon>
        <taxon>Paspalum</taxon>
    </lineage>
</organism>
<feature type="non-terminal residue" evidence="1">
    <location>
        <position position="147"/>
    </location>
</feature>
<dbReference type="AlphaFoldDB" id="A0AAQ3U8U0"/>
<proteinExistence type="predicted"/>
<accession>A0AAQ3U8U0</accession>
<evidence type="ECO:0000313" key="1">
    <source>
        <dbReference type="EMBL" id="WVZ86948.1"/>
    </source>
</evidence>
<protein>
    <submittedName>
        <fullName evidence="1">Uncharacterized protein</fullName>
    </submittedName>
</protein>
<dbReference type="EMBL" id="CP144751">
    <property type="protein sequence ID" value="WVZ86948.1"/>
    <property type="molecule type" value="Genomic_DNA"/>
</dbReference>
<sequence>HKQPGGSSVPEDNLKLVGRLSLYWEAISPHGKPSHGYPRNSTVPAVQRKGGNARDIKQAVLALVNILTWTGSIADQEGLWPNGLHCTREEHWLTISLNGRVDVIICARGGTRSRGPYQTKFNVCVCVAVCTAPTKTNSVFVYDSVND</sequence>
<evidence type="ECO:0000313" key="2">
    <source>
        <dbReference type="Proteomes" id="UP001341281"/>
    </source>
</evidence>
<keyword evidence="2" id="KW-1185">Reference proteome</keyword>
<reference evidence="1 2" key="1">
    <citation type="submission" date="2024-02" db="EMBL/GenBank/DDBJ databases">
        <title>High-quality chromosome-scale genome assembly of Pensacola bahiagrass (Paspalum notatum Flugge var. saurae).</title>
        <authorList>
            <person name="Vega J.M."/>
            <person name="Podio M."/>
            <person name="Orjuela J."/>
            <person name="Siena L.A."/>
            <person name="Pessino S.C."/>
            <person name="Combes M.C."/>
            <person name="Mariac C."/>
            <person name="Albertini E."/>
            <person name="Pupilli F."/>
            <person name="Ortiz J.P.A."/>
            <person name="Leblanc O."/>
        </authorList>
    </citation>
    <scope>NUCLEOTIDE SEQUENCE [LARGE SCALE GENOMIC DNA]</scope>
    <source>
        <strain evidence="1">R1</strain>
        <tissue evidence="1">Leaf</tissue>
    </source>
</reference>